<dbReference type="Pfam" id="PF05901">
    <property type="entry name" value="Excalibur"/>
    <property type="match status" value="1"/>
</dbReference>
<dbReference type="Pfam" id="PF10708">
    <property type="entry name" value="DUF2510"/>
    <property type="match status" value="1"/>
</dbReference>
<keyword evidence="2" id="KW-0812">Transmembrane</keyword>
<evidence type="ECO:0000313" key="4">
    <source>
        <dbReference type="EMBL" id="TNC52585.1"/>
    </source>
</evidence>
<feature type="transmembrane region" description="Helical" evidence="2">
    <location>
        <begin position="61"/>
        <end position="81"/>
    </location>
</feature>
<evidence type="ECO:0000256" key="2">
    <source>
        <dbReference type="SAM" id="Phobius"/>
    </source>
</evidence>
<feature type="domain" description="Excalibur calcium-binding" evidence="3">
    <location>
        <begin position="184"/>
        <end position="220"/>
    </location>
</feature>
<sequence>MSDSDAVDRPSPTPGWYRQGAVLRWWDGTRWSDATRPLPTEGQPAAALADASAPPRKRRTVLAYIAVAVVAFIFGVAVGGVDSTPDQETAAPAATPTPSPTPTPAPTPSPTVPPQIATLKSTLAAKEKQLDQRETALETKESTLGTRAAKLKNRLADVKAREKAVEEAEDSQDSPDAGGGMDPIFDTCGEANDNGYGPYSSGEPEYPHYDDRDNDGVVCET</sequence>
<accession>A0A5C4N4V9</accession>
<evidence type="ECO:0000313" key="6">
    <source>
        <dbReference type="Proteomes" id="UP000306740"/>
    </source>
</evidence>
<feature type="compositionally biased region" description="Low complexity" evidence="1">
    <location>
        <begin position="44"/>
        <end position="53"/>
    </location>
</feature>
<protein>
    <submittedName>
        <fullName evidence="4">DUF2510 domain-containing protein</fullName>
    </submittedName>
</protein>
<evidence type="ECO:0000313" key="5">
    <source>
        <dbReference type="EMBL" id="TNC52681.1"/>
    </source>
</evidence>
<evidence type="ECO:0000256" key="1">
    <source>
        <dbReference type="SAM" id="MobiDB-lite"/>
    </source>
</evidence>
<evidence type="ECO:0000259" key="3">
    <source>
        <dbReference type="SMART" id="SM00894"/>
    </source>
</evidence>
<dbReference type="EMBL" id="VDFR01000002">
    <property type="protein sequence ID" value="TNC52585.1"/>
    <property type="molecule type" value="Genomic_DNA"/>
</dbReference>
<dbReference type="SMART" id="SM00894">
    <property type="entry name" value="Excalibur"/>
    <property type="match status" value="1"/>
</dbReference>
<keyword evidence="2" id="KW-0472">Membrane</keyword>
<feature type="region of interest" description="Disordered" evidence="1">
    <location>
        <begin position="32"/>
        <end position="53"/>
    </location>
</feature>
<comment type="caution">
    <text evidence="4">The sequence shown here is derived from an EMBL/GenBank/DDBJ whole genome shotgun (WGS) entry which is preliminary data.</text>
</comment>
<keyword evidence="2" id="KW-1133">Transmembrane helix</keyword>
<dbReference type="InterPro" id="IPR008613">
    <property type="entry name" value="Excalibur_Ca-bd_domain"/>
</dbReference>
<dbReference type="InterPro" id="IPR018929">
    <property type="entry name" value="DUF2510"/>
</dbReference>
<reference evidence="4 6" key="1">
    <citation type="submission" date="2019-05" db="EMBL/GenBank/DDBJ databases">
        <title>Mumia sp. nov., isolated from the intestinal contents of plateau pika (Ochotona curzoniae) in the Qinghai-Tibet plateau of China.</title>
        <authorList>
            <person name="Tian Z."/>
        </authorList>
    </citation>
    <scope>NUCLEOTIDE SEQUENCE [LARGE SCALE GENOMIC DNA]</scope>
    <source>
        <strain evidence="6">527</strain>
        <strain evidence="4">Z527</strain>
    </source>
</reference>
<feature type="compositionally biased region" description="Pro residues" evidence="1">
    <location>
        <begin position="95"/>
        <end position="113"/>
    </location>
</feature>
<name>A0A5C4N4V9_9ACTN</name>
<organism evidence="4 6">
    <name type="scientific">Mumia zhuanghuii</name>
    <dbReference type="NCBI Taxonomy" id="2585211"/>
    <lineage>
        <taxon>Bacteria</taxon>
        <taxon>Bacillati</taxon>
        <taxon>Actinomycetota</taxon>
        <taxon>Actinomycetes</taxon>
        <taxon>Propionibacteriales</taxon>
        <taxon>Nocardioidaceae</taxon>
        <taxon>Mumia</taxon>
    </lineage>
</organism>
<dbReference type="AlphaFoldDB" id="A0A5C4N4V9"/>
<feature type="compositionally biased region" description="Basic and acidic residues" evidence="1">
    <location>
        <begin position="205"/>
        <end position="215"/>
    </location>
</feature>
<gene>
    <name evidence="5" type="ORF">FHE65_00135</name>
    <name evidence="4" type="ORF">FHE65_00330</name>
</gene>
<dbReference type="EMBL" id="VDFR01000001">
    <property type="protein sequence ID" value="TNC52681.1"/>
    <property type="molecule type" value="Genomic_DNA"/>
</dbReference>
<dbReference type="OrthoDB" id="5241375at2"/>
<dbReference type="Proteomes" id="UP000306740">
    <property type="component" value="Unassembled WGS sequence"/>
</dbReference>
<proteinExistence type="predicted"/>
<feature type="region of interest" description="Disordered" evidence="1">
    <location>
        <begin position="84"/>
        <end position="114"/>
    </location>
</feature>
<feature type="region of interest" description="Disordered" evidence="1">
    <location>
        <begin position="160"/>
        <end position="221"/>
    </location>
</feature>